<dbReference type="AlphaFoldDB" id="A0A6H1U3A3"/>
<gene>
    <name evidence="15" type="ORF">HCG48_17250</name>
</gene>
<evidence type="ECO:0000259" key="14">
    <source>
        <dbReference type="PROSITE" id="PS50885"/>
    </source>
</evidence>
<dbReference type="PROSITE" id="PS50109">
    <property type="entry name" value="HIS_KIN"/>
    <property type="match status" value="1"/>
</dbReference>
<evidence type="ECO:0000256" key="2">
    <source>
        <dbReference type="ARBA" id="ARBA00004370"/>
    </source>
</evidence>
<organism evidence="15 16">
    <name type="scientific">Oxynema aestuarii AP17</name>
    <dbReference type="NCBI Taxonomy" id="2064643"/>
    <lineage>
        <taxon>Bacteria</taxon>
        <taxon>Bacillati</taxon>
        <taxon>Cyanobacteriota</taxon>
        <taxon>Cyanophyceae</taxon>
        <taxon>Oscillatoriophycideae</taxon>
        <taxon>Oscillatoriales</taxon>
        <taxon>Oscillatoriaceae</taxon>
        <taxon>Oxynema</taxon>
        <taxon>Oxynema aestuarii</taxon>
    </lineage>
</organism>
<dbReference type="GO" id="GO:0000155">
    <property type="term" value="F:phosphorelay sensor kinase activity"/>
    <property type="evidence" value="ECO:0007669"/>
    <property type="project" value="InterPro"/>
</dbReference>
<dbReference type="Pfam" id="PF00512">
    <property type="entry name" value="HisKA"/>
    <property type="match status" value="1"/>
</dbReference>
<dbReference type="KEGG" id="oxy:HCG48_17250"/>
<keyword evidence="5" id="KW-0808">Transferase</keyword>
<protein>
    <recommendedName>
        <fullName evidence="3">histidine kinase</fullName>
        <ecNumber evidence="3">2.7.13.3</ecNumber>
    </recommendedName>
</protein>
<feature type="domain" description="HAMP" evidence="14">
    <location>
        <begin position="204"/>
        <end position="258"/>
    </location>
</feature>
<evidence type="ECO:0000256" key="10">
    <source>
        <dbReference type="ARBA" id="ARBA00023136"/>
    </source>
</evidence>
<dbReference type="CDD" id="cd06225">
    <property type="entry name" value="HAMP"/>
    <property type="match status" value="1"/>
</dbReference>
<dbReference type="InterPro" id="IPR036097">
    <property type="entry name" value="HisK_dim/P_sf"/>
</dbReference>
<sequence length="488" mass="54013">MTLIRRWIARPVHWLPKFDPHSLQIRLTVGMALVSALGIGTLAIATSWQMQRQLVATHKQTIKYIFDRFDRDVMHYSERNPAEKGLQPAIDSLSADRVLLWVKRPDGAIAAQSMPLSGRDDDTSKGLLGLPARQMMPQVSEIGGRFWVWCSGPLTVKGTHLGQLYIAADITEDRGILEGLIRTLALASGAAIVAMTVAIALYVRRSLRPVLEIGQLADRISVRELDTARIQLQNAPSEVRQLAQTCNTMLDRLAQSWEQQRQFVSNVSHELRTPLTLVSGYLQSTLRRATNLSEPQREALEIAASEAERTIQLLQDLLDLARADRGYLHFQLEPLLIVDLVAEVVEMAKQYSHREIAIVCGEDLLEASADRNRLKQVLLNLIDNAVKYSPSDTEIKVGVRSFGDRAIVEICDRGVGIPLAQQGRIFERFYRVDEARSRSVSPGESLATGGTGLGLSIVKTLVEGMGGTVTVRSKPGEGSTFGVILQRD</sequence>
<comment type="catalytic activity">
    <reaction evidence="1">
        <text>ATP + protein L-histidine = ADP + protein N-phospho-L-histidine.</text>
        <dbReference type="EC" id="2.7.13.3"/>
    </reaction>
</comment>
<reference evidence="15 16" key="1">
    <citation type="submission" date="2020-04" db="EMBL/GenBank/DDBJ databases">
        <authorList>
            <person name="Basu S."/>
            <person name="Maruthanayagam V."/>
            <person name="Chakraborty S."/>
            <person name="Pramanik A."/>
            <person name="Mukherjee J."/>
            <person name="Brink B."/>
        </authorList>
    </citation>
    <scope>NUCLEOTIDE SEQUENCE [LARGE SCALE GENOMIC DNA]</scope>
    <source>
        <strain evidence="15 16">AP17</strain>
    </source>
</reference>
<dbReference type="PANTHER" id="PTHR45436">
    <property type="entry name" value="SENSOR HISTIDINE KINASE YKOH"/>
    <property type="match status" value="1"/>
</dbReference>
<dbReference type="InterPro" id="IPR003661">
    <property type="entry name" value="HisK_dim/P_dom"/>
</dbReference>
<dbReference type="Gene3D" id="1.10.287.130">
    <property type="match status" value="1"/>
</dbReference>
<dbReference type="SMART" id="SM00388">
    <property type="entry name" value="HisKA"/>
    <property type="match status" value="1"/>
</dbReference>
<dbReference type="Gene3D" id="3.30.565.10">
    <property type="entry name" value="Histidine kinase-like ATPase, C-terminal domain"/>
    <property type="match status" value="1"/>
</dbReference>
<evidence type="ECO:0000256" key="11">
    <source>
        <dbReference type="SAM" id="Coils"/>
    </source>
</evidence>
<feature type="transmembrane region" description="Helical" evidence="12">
    <location>
        <begin position="184"/>
        <end position="203"/>
    </location>
</feature>
<evidence type="ECO:0000313" key="15">
    <source>
        <dbReference type="EMBL" id="QIZ72099.1"/>
    </source>
</evidence>
<dbReference type="SMART" id="SM00387">
    <property type="entry name" value="HATPase_c"/>
    <property type="match status" value="1"/>
</dbReference>
<evidence type="ECO:0000313" key="16">
    <source>
        <dbReference type="Proteomes" id="UP000500857"/>
    </source>
</evidence>
<dbReference type="EMBL" id="CP051167">
    <property type="protein sequence ID" value="QIZ72099.1"/>
    <property type="molecule type" value="Genomic_DNA"/>
</dbReference>
<dbReference type="SUPFAM" id="SSF55874">
    <property type="entry name" value="ATPase domain of HSP90 chaperone/DNA topoisomerase II/histidine kinase"/>
    <property type="match status" value="1"/>
</dbReference>
<evidence type="ECO:0000256" key="8">
    <source>
        <dbReference type="ARBA" id="ARBA00022989"/>
    </source>
</evidence>
<keyword evidence="6 12" id="KW-0812">Transmembrane</keyword>
<evidence type="ECO:0000256" key="3">
    <source>
        <dbReference type="ARBA" id="ARBA00012438"/>
    </source>
</evidence>
<dbReference type="SUPFAM" id="SSF47384">
    <property type="entry name" value="Homodimeric domain of signal transducing histidine kinase"/>
    <property type="match status" value="1"/>
</dbReference>
<dbReference type="CDD" id="cd00082">
    <property type="entry name" value="HisKA"/>
    <property type="match status" value="1"/>
</dbReference>
<dbReference type="InterPro" id="IPR036890">
    <property type="entry name" value="HATPase_C_sf"/>
</dbReference>
<name>A0A6H1U3A3_9CYAN</name>
<accession>A0A6H1U3A3</accession>
<keyword evidence="9" id="KW-0902">Two-component regulatory system</keyword>
<proteinExistence type="predicted"/>
<keyword evidence="4" id="KW-0597">Phosphoprotein</keyword>
<dbReference type="FunFam" id="1.10.287.130:FF:000001">
    <property type="entry name" value="Two-component sensor histidine kinase"/>
    <property type="match status" value="1"/>
</dbReference>
<keyword evidence="11" id="KW-0175">Coiled coil</keyword>
<dbReference type="SMART" id="SM00304">
    <property type="entry name" value="HAMP"/>
    <property type="match status" value="1"/>
</dbReference>
<evidence type="ECO:0000259" key="13">
    <source>
        <dbReference type="PROSITE" id="PS50109"/>
    </source>
</evidence>
<keyword evidence="8 12" id="KW-1133">Transmembrane helix</keyword>
<keyword evidence="10 12" id="KW-0472">Membrane</keyword>
<dbReference type="InterPro" id="IPR003594">
    <property type="entry name" value="HATPase_dom"/>
</dbReference>
<evidence type="ECO:0000256" key="6">
    <source>
        <dbReference type="ARBA" id="ARBA00022692"/>
    </source>
</evidence>
<evidence type="ECO:0000256" key="12">
    <source>
        <dbReference type="SAM" id="Phobius"/>
    </source>
</evidence>
<dbReference type="RefSeq" id="WP_168570249.1">
    <property type="nucleotide sequence ID" value="NZ_CP051167.1"/>
</dbReference>
<evidence type="ECO:0000256" key="1">
    <source>
        <dbReference type="ARBA" id="ARBA00000085"/>
    </source>
</evidence>
<evidence type="ECO:0000256" key="9">
    <source>
        <dbReference type="ARBA" id="ARBA00023012"/>
    </source>
</evidence>
<dbReference type="InterPro" id="IPR003660">
    <property type="entry name" value="HAMP_dom"/>
</dbReference>
<dbReference type="Pfam" id="PF02518">
    <property type="entry name" value="HATPase_c"/>
    <property type="match status" value="1"/>
</dbReference>
<dbReference type="PRINTS" id="PR00344">
    <property type="entry name" value="BCTRLSENSOR"/>
</dbReference>
<feature type="transmembrane region" description="Helical" evidence="12">
    <location>
        <begin position="23"/>
        <end position="45"/>
    </location>
</feature>
<feature type="domain" description="Histidine kinase" evidence="13">
    <location>
        <begin position="266"/>
        <end position="488"/>
    </location>
</feature>
<dbReference type="CDD" id="cd00075">
    <property type="entry name" value="HATPase"/>
    <property type="match status" value="1"/>
</dbReference>
<dbReference type="InterPro" id="IPR005467">
    <property type="entry name" value="His_kinase_dom"/>
</dbReference>
<keyword evidence="7 15" id="KW-0418">Kinase</keyword>
<dbReference type="InterPro" id="IPR004358">
    <property type="entry name" value="Sig_transdc_His_kin-like_C"/>
</dbReference>
<dbReference type="PROSITE" id="PS50885">
    <property type="entry name" value="HAMP"/>
    <property type="match status" value="1"/>
</dbReference>
<evidence type="ECO:0000256" key="7">
    <source>
        <dbReference type="ARBA" id="ARBA00022777"/>
    </source>
</evidence>
<dbReference type="Proteomes" id="UP000500857">
    <property type="component" value="Chromosome"/>
</dbReference>
<keyword evidence="16" id="KW-1185">Reference proteome</keyword>
<evidence type="ECO:0000256" key="4">
    <source>
        <dbReference type="ARBA" id="ARBA00022553"/>
    </source>
</evidence>
<feature type="coiled-coil region" evidence="11">
    <location>
        <begin position="297"/>
        <end position="324"/>
    </location>
</feature>
<dbReference type="GO" id="GO:0005886">
    <property type="term" value="C:plasma membrane"/>
    <property type="evidence" value="ECO:0007669"/>
    <property type="project" value="TreeGrafter"/>
</dbReference>
<dbReference type="EC" id="2.7.13.3" evidence="3"/>
<dbReference type="InterPro" id="IPR050428">
    <property type="entry name" value="TCS_sensor_his_kinase"/>
</dbReference>
<dbReference type="FunFam" id="3.30.565.10:FF:000006">
    <property type="entry name" value="Sensor histidine kinase WalK"/>
    <property type="match status" value="1"/>
</dbReference>
<evidence type="ECO:0000256" key="5">
    <source>
        <dbReference type="ARBA" id="ARBA00022679"/>
    </source>
</evidence>
<comment type="subcellular location">
    <subcellularLocation>
        <location evidence="2">Membrane</location>
    </subcellularLocation>
</comment>
<dbReference type="PANTHER" id="PTHR45436:SF5">
    <property type="entry name" value="SENSOR HISTIDINE KINASE TRCS"/>
    <property type="match status" value="1"/>
</dbReference>
<dbReference type="Gene3D" id="6.10.340.10">
    <property type="match status" value="1"/>
</dbReference>